<gene>
    <name evidence="4" type="ORF">FHU35_15230</name>
</gene>
<evidence type="ECO:0000313" key="5">
    <source>
        <dbReference type="Proteomes" id="UP000316184"/>
    </source>
</evidence>
<dbReference type="InterPro" id="IPR041116">
    <property type="entry name" value="SLATT_3"/>
</dbReference>
<keyword evidence="1" id="KW-0812">Transmembrane</keyword>
<dbReference type="NCBIfam" id="NF033634">
    <property type="entry name" value="SLATT_1"/>
    <property type="match status" value="1"/>
</dbReference>
<keyword evidence="5" id="KW-1185">Reference proteome</keyword>
<dbReference type="Pfam" id="PF18184">
    <property type="entry name" value="SLATT_3"/>
    <property type="match status" value="1"/>
</dbReference>
<dbReference type="NCBIfam" id="NF033610">
    <property type="entry name" value="SLATT_3"/>
    <property type="match status" value="1"/>
</dbReference>
<feature type="domain" description="SMODS and SLOG-associating 2TM effector" evidence="3">
    <location>
        <begin position="17"/>
        <end position="168"/>
    </location>
</feature>
<organism evidence="4 5">
    <name type="scientific">Saccharopolyspora dendranthemae</name>
    <dbReference type="NCBI Taxonomy" id="1181886"/>
    <lineage>
        <taxon>Bacteria</taxon>
        <taxon>Bacillati</taxon>
        <taxon>Actinomycetota</taxon>
        <taxon>Actinomycetes</taxon>
        <taxon>Pseudonocardiales</taxon>
        <taxon>Pseudonocardiaceae</taxon>
        <taxon>Saccharopolyspora</taxon>
    </lineage>
</organism>
<keyword evidence="1" id="KW-1133">Transmembrane helix</keyword>
<dbReference type="Proteomes" id="UP000316184">
    <property type="component" value="Unassembled WGS sequence"/>
</dbReference>
<feature type="transmembrane region" description="Helical" evidence="1">
    <location>
        <begin position="196"/>
        <end position="218"/>
    </location>
</feature>
<accession>A0A561U213</accession>
<dbReference type="InterPro" id="IPR040884">
    <property type="entry name" value="SLATT_1"/>
</dbReference>
<dbReference type="RefSeq" id="WP_145743128.1">
    <property type="nucleotide sequence ID" value="NZ_VIWX01000005.1"/>
</dbReference>
<feature type="transmembrane region" description="Helical" evidence="1">
    <location>
        <begin position="42"/>
        <end position="58"/>
    </location>
</feature>
<name>A0A561U213_9PSEU</name>
<keyword evidence="1" id="KW-0472">Membrane</keyword>
<dbReference type="AlphaFoldDB" id="A0A561U213"/>
<dbReference type="Pfam" id="PF18181">
    <property type="entry name" value="SLATT_1"/>
    <property type="match status" value="1"/>
</dbReference>
<dbReference type="OrthoDB" id="9806639at2"/>
<protein>
    <submittedName>
        <fullName evidence="4">Uncharacterized protein DUF4231</fullName>
    </submittedName>
</protein>
<proteinExistence type="predicted"/>
<evidence type="ECO:0000259" key="2">
    <source>
        <dbReference type="Pfam" id="PF18181"/>
    </source>
</evidence>
<comment type="caution">
    <text evidence="4">The sequence shown here is derived from an EMBL/GenBank/DDBJ whole genome shotgun (WGS) entry which is preliminary data.</text>
</comment>
<evidence type="ECO:0000256" key="1">
    <source>
        <dbReference type="SAM" id="Phobius"/>
    </source>
</evidence>
<sequence>MTTSEKAAPVLDHGDLPGLFQAADEMSVVGQRRYLRAVRGRLLLSVLAAVSAAFTIPAGSADVAAIGTALFFVGALSVDILVLRSHSNQAWYQGRALAESTKTLAWRYAVGGAPFQTSVPEADADRVFVDRLAKLRTDFGSVPLLPSRASAISERMRSLRNADLAERQQAYLSDRIEDQQNWYADKAKFHQRQADIYQRLMLVCELVGIAAALARAFGVVTFDLAGIVAATVSGLAAWTSARQHATTAHAYVVATHDLELVREHLRHHPDEAGWAAAVADAEAAISREHSTWRSSHGE</sequence>
<evidence type="ECO:0000313" key="4">
    <source>
        <dbReference type="EMBL" id="TWF93386.1"/>
    </source>
</evidence>
<reference evidence="4 5" key="1">
    <citation type="submission" date="2019-06" db="EMBL/GenBank/DDBJ databases">
        <title>Sequencing the genomes of 1000 actinobacteria strains.</title>
        <authorList>
            <person name="Klenk H.-P."/>
        </authorList>
    </citation>
    <scope>NUCLEOTIDE SEQUENCE [LARGE SCALE GENOMIC DNA]</scope>
    <source>
        <strain evidence="4 5">DSM 46699</strain>
    </source>
</reference>
<feature type="transmembrane region" description="Helical" evidence="1">
    <location>
        <begin position="64"/>
        <end position="83"/>
    </location>
</feature>
<evidence type="ECO:0000259" key="3">
    <source>
        <dbReference type="Pfam" id="PF18184"/>
    </source>
</evidence>
<feature type="transmembrane region" description="Helical" evidence="1">
    <location>
        <begin position="224"/>
        <end position="241"/>
    </location>
</feature>
<dbReference type="EMBL" id="VIWX01000005">
    <property type="protein sequence ID" value="TWF93386.1"/>
    <property type="molecule type" value="Genomic_DNA"/>
</dbReference>
<feature type="domain" description="SMODS and SLOG-associating 2TM effector" evidence="2">
    <location>
        <begin position="171"/>
        <end position="292"/>
    </location>
</feature>